<feature type="binding site" evidence="5">
    <location>
        <position position="182"/>
    </location>
    <ligand>
        <name>substrate</name>
    </ligand>
</feature>
<keyword evidence="3 5" id="KW-0456">Lyase</keyword>
<dbReference type="SUPFAM" id="SSF64288">
    <property type="entry name" value="Chorismate lyase-like"/>
    <property type="match status" value="1"/>
</dbReference>
<feature type="binding site" evidence="5">
    <location>
        <position position="85"/>
    </location>
    <ligand>
        <name>substrate</name>
    </ligand>
</feature>
<protein>
    <recommendedName>
        <fullName evidence="5">Probable chorismate pyruvate-lyase</fullName>
        <shortName evidence="5">CL</shortName>
        <shortName evidence="5">CPL</shortName>
        <ecNumber evidence="5">4.1.3.40</ecNumber>
    </recommendedName>
</protein>
<organism evidence="6 7">
    <name type="scientific">Leeia speluncae</name>
    <dbReference type="NCBI Taxonomy" id="2884804"/>
    <lineage>
        <taxon>Bacteria</taxon>
        <taxon>Pseudomonadati</taxon>
        <taxon>Pseudomonadota</taxon>
        <taxon>Betaproteobacteria</taxon>
        <taxon>Neisseriales</taxon>
        <taxon>Leeiaceae</taxon>
        <taxon>Leeia</taxon>
    </lineage>
</organism>
<comment type="similarity">
    <text evidence="5">Belongs to the UbiC family.</text>
</comment>
<dbReference type="HAMAP" id="MF_01632">
    <property type="entry name" value="UbiC"/>
    <property type="match status" value="1"/>
</dbReference>
<comment type="subcellular location">
    <subcellularLocation>
        <location evidence="5">Cytoplasm</location>
    </subcellularLocation>
</comment>
<evidence type="ECO:0000256" key="5">
    <source>
        <dbReference type="HAMAP-Rule" id="MF_01632"/>
    </source>
</evidence>
<proteinExistence type="inferred from homology"/>
<evidence type="ECO:0000256" key="3">
    <source>
        <dbReference type="ARBA" id="ARBA00023239"/>
    </source>
</evidence>
<dbReference type="PANTHER" id="PTHR38683:SF1">
    <property type="entry name" value="CHORISMATE PYRUVATE-LYASE"/>
    <property type="match status" value="1"/>
</dbReference>
<keyword evidence="4 5" id="KW-0670">Pyruvate</keyword>
<evidence type="ECO:0000313" key="7">
    <source>
        <dbReference type="Proteomes" id="UP001165395"/>
    </source>
</evidence>
<comment type="pathway">
    <text evidence="5">Cofactor biosynthesis; ubiquinone biosynthesis.</text>
</comment>
<dbReference type="GO" id="GO:0008813">
    <property type="term" value="F:chorismate lyase activity"/>
    <property type="evidence" value="ECO:0007669"/>
    <property type="project" value="UniProtKB-EC"/>
</dbReference>
<dbReference type="Proteomes" id="UP001165395">
    <property type="component" value="Unassembled WGS sequence"/>
</dbReference>
<keyword evidence="2 5" id="KW-0831">Ubiquinone biosynthesis</keyword>
<gene>
    <name evidence="5" type="primary">ubiC</name>
    <name evidence="6" type="ORF">LIN78_06965</name>
</gene>
<keyword evidence="1 5" id="KW-0963">Cytoplasm</keyword>
<feature type="binding site" evidence="5">
    <location>
        <position position="123"/>
    </location>
    <ligand>
        <name>substrate</name>
    </ligand>
</feature>
<dbReference type="Pfam" id="PF04345">
    <property type="entry name" value="Chor_lyase"/>
    <property type="match status" value="1"/>
</dbReference>
<evidence type="ECO:0000256" key="1">
    <source>
        <dbReference type="ARBA" id="ARBA00022490"/>
    </source>
</evidence>
<accession>A0ABS8D577</accession>
<evidence type="ECO:0000256" key="4">
    <source>
        <dbReference type="ARBA" id="ARBA00023317"/>
    </source>
</evidence>
<dbReference type="Gene3D" id="3.40.1410.10">
    <property type="entry name" value="Chorismate lyase-like"/>
    <property type="match status" value="1"/>
</dbReference>
<comment type="catalytic activity">
    <reaction evidence="5">
        <text>chorismate = 4-hydroxybenzoate + pyruvate</text>
        <dbReference type="Rhea" id="RHEA:16505"/>
        <dbReference type="ChEBI" id="CHEBI:15361"/>
        <dbReference type="ChEBI" id="CHEBI:17879"/>
        <dbReference type="ChEBI" id="CHEBI:29748"/>
        <dbReference type="EC" id="4.1.3.40"/>
    </reaction>
</comment>
<keyword evidence="7" id="KW-1185">Reference proteome</keyword>
<comment type="caution">
    <text evidence="6">The sequence shown here is derived from an EMBL/GenBank/DDBJ whole genome shotgun (WGS) entry which is preliminary data.</text>
</comment>
<sequence length="198" mass="23020">MRRMKPRYRQAANTYSLSDPVWTQARVIASPLAWRWLSSAGSLTWRLKQLSPNFAVTLMKSGHGFVLPDEWASIALPKRQQVWQRDVCLTLDDEPMVVAHSITSLTGVKQVWKSLYTLARRPLAEVLFTDPSVLRLPLSYARINPFHPLYQQVKQIDKHLSEPLWARRSIFVRNNTPLMVTEIFLPALWKRIYRSHDA</sequence>
<dbReference type="EMBL" id="JAJBZT010000003">
    <property type="protein sequence ID" value="MCB6183282.1"/>
    <property type="molecule type" value="Genomic_DNA"/>
</dbReference>
<reference evidence="6" key="1">
    <citation type="submission" date="2021-10" db="EMBL/GenBank/DDBJ databases">
        <title>The complete genome sequence of Leeia sp. TBRC 13508.</title>
        <authorList>
            <person name="Charoenyingcharoen P."/>
            <person name="Yukphan P."/>
        </authorList>
    </citation>
    <scope>NUCLEOTIDE SEQUENCE</scope>
    <source>
        <strain evidence="6">TBRC 13508</strain>
    </source>
</reference>
<dbReference type="InterPro" id="IPR007440">
    <property type="entry name" value="Chorismate--pyruvate_lyase"/>
</dbReference>
<comment type="caution">
    <text evidence="5">Lacks conserved residue(s) required for the propagation of feature annotation.</text>
</comment>
<name>A0ABS8D577_9NEIS</name>
<dbReference type="EC" id="4.1.3.40" evidence="5"/>
<dbReference type="InterPro" id="IPR028978">
    <property type="entry name" value="Chorismate_lyase_/UTRA_dom_sf"/>
</dbReference>
<evidence type="ECO:0000256" key="2">
    <source>
        <dbReference type="ARBA" id="ARBA00022688"/>
    </source>
</evidence>
<dbReference type="PANTHER" id="PTHR38683">
    <property type="entry name" value="CHORISMATE PYRUVATE-LYASE"/>
    <property type="match status" value="1"/>
</dbReference>
<evidence type="ECO:0000313" key="6">
    <source>
        <dbReference type="EMBL" id="MCB6183282.1"/>
    </source>
</evidence>
<comment type="function">
    <text evidence="5">Removes the pyruvyl group from chorismate, with concomitant aromatization of the ring, to provide 4-hydroxybenzoate (4HB) for the ubiquinone pathway.</text>
</comment>
<dbReference type="RefSeq" id="WP_227179903.1">
    <property type="nucleotide sequence ID" value="NZ_JAJBZT010000003.1"/>
</dbReference>